<feature type="region of interest" description="Disordered" evidence="1">
    <location>
        <begin position="315"/>
        <end position="339"/>
    </location>
</feature>
<dbReference type="EMBL" id="JABDHM010000014">
    <property type="protein sequence ID" value="KAF5224212.1"/>
    <property type="molecule type" value="Genomic_DNA"/>
</dbReference>
<organism evidence="2 3">
    <name type="scientific">Trypanosoma cruzi</name>
    <dbReference type="NCBI Taxonomy" id="5693"/>
    <lineage>
        <taxon>Eukaryota</taxon>
        <taxon>Discoba</taxon>
        <taxon>Euglenozoa</taxon>
        <taxon>Kinetoplastea</taxon>
        <taxon>Metakinetoplastina</taxon>
        <taxon>Trypanosomatida</taxon>
        <taxon>Trypanosomatidae</taxon>
        <taxon>Trypanosoma</taxon>
        <taxon>Schizotrypanum</taxon>
    </lineage>
</organism>
<dbReference type="Proteomes" id="UP000583944">
    <property type="component" value="Unassembled WGS sequence"/>
</dbReference>
<evidence type="ECO:0000256" key="1">
    <source>
        <dbReference type="SAM" id="MobiDB-lite"/>
    </source>
</evidence>
<evidence type="ECO:0000313" key="3">
    <source>
        <dbReference type="Proteomes" id="UP000583944"/>
    </source>
</evidence>
<dbReference type="VEuPathDB" id="TriTrypDB:ECC02_002798"/>
<dbReference type="VEuPathDB" id="TriTrypDB:BCY84_14639"/>
<gene>
    <name evidence="2" type="ORF">ECC02_002798</name>
</gene>
<proteinExistence type="predicted"/>
<feature type="compositionally biased region" description="Polar residues" evidence="1">
    <location>
        <begin position="323"/>
        <end position="339"/>
    </location>
</feature>
<accession>A0A7J6YCA3</accession>
<protein>
    <submittedName>
        <fullName evidence="2">Uncharacterized protein</fullName>
    </submittedName>
</protein>
<dbReference type="AlphaFoldDB" id="A0A7J6YCA3"/>
<comment type="caution">
    <text evidence="2">The sequence shown here is derived from an EMBL/GenBank/DDBJ whole genome shotgun (WGS) entry which is preliminary data.</text>
</comment>
<sequence length="652" mass="72259">MYIDRMIFPEKLSSDPIVIDDHCAILLEPQPRGCFLLVACNKSSRRVKICVDLTLSTRYCVFLPVVGTVNVGPMIVEATMAPYRVRNIGLMGPEKGTRPLQHAHLFAQLHYVVHVFVEDEKGVMVPAYKWRKGTREKSTERMPPTFLPTTSTDLWSFFLPHLRVKDFIVSKRNVTAVPQGEGASQGENVLVQVDEIAGGAAYLLSAVNRGHTPQFLRYRCLFGGATSPFVCFVPMDGIKCENTTEIEGYVPVGGDVALGWVVRTGADMPLSTELFPPHAFTATVCSSGVAEKMIPQREKDATTIKHTFKERAAGSVASGRTFLHSQRGSGSRTDKSSLSQNLSPPCLECFTVDGLSRRGFSEPPANACALTFTRSISAPAARMVRAKFASPDKHVGKNVLTMRQTLLSVELPGGAAQTEERSEASESLAVQGLEELGEERMISFEESSGVGYEPNSFTEHGNEMCGFEEQHVRDLHGGTPEIRSEDETQFEAEVGHRTVLLEATQSVLPLFVELGEDDMPVCEEMVNEDRGEEEEEEEKASTATASVKHRWQKIDGEEAIQRISIETAETIEWKVFLQQWRKPLCLICKQPIPPGALFVQEPSSGNTVHFLCYTEVRQQLQQQGQMQEYSNVQIYCLPQLSRGRSHSVEGLL</sequence>
<reference evidence="2 3" key="1">
    <citation type="journal article" date="2019" name="Genome Biol. Evol.">
        <title>Nanopore Sequencing Significantly Improves Genome Assembly of the Protozoan Parasite Trypanosoma cruzi.</title>
        <authorList>
            <person name="Diaz-Viraque F."/>
            <person name="Pita S."/>
            <person name="Greif G."/>
            <person name="de Souza R.C.M."/>
            <person name="Iraola G."/>
            <person name="Robello C."/>
        </authorList>
    </citation>
    <scope>NUCLEOTIDE SEQUENCE [LARGE SCALE GENOMIC DNA]</scope>
    <source>
        <strain evidence="2 3">Berenice</strain>
    </source>
</reference>
<name>A0A7J6YCA3_TRYCR</name>
<evidence type="ECO:0000313" key="2">
    <source>
        <dbReference type="EMBL" id="KAF5224212.1"/>
    </source>
</evidence>